<dbReference type="InterPro" id="IPR028883">
    <property type="entry name" value="tRNA_aden_deaminase"/>
</dbReference>
<dbReference type="PANTHER" id="PTHR11079">
    <property type="entry name" value="CYTOSINE DEAMINASE FAMILY MEMBER"/>
    <property type="match status" value="1"/>
</dbReference>
<dbReference type="Pfam" id="PF00383">
    <property type="entry name" value="dCMP_cyt_deam_1"/>
    <property type="match status" value="1"/>
</dbReference>
<evidence type="ECO:0000256" key="6">
    <source>
        <dbReference type="ARBA" id="ARBA00022833"/>
    </source>
</evidence>
<dbReference type="HOGENOM" id="CLU_025810_3_0_6"/>
<dbReference type="PROSITE" id="PS51747">
    <property type="entry name" value="CYT_DCMP_DEAMINASES_2"/>
    <property type="match status" value="1"/>
</dbReference>
<evidence type="ECO:0000313" key="11">
    <source>
        <dbReference type="Proteomes" id="UP000008555"/>
    </source>
</evidence>
<evidence type="ECO:0000256" key="8">
    <source>
        <dbReference type="HAMAP-Rule" id="MF_00972"/>
    </source>
</evidence>
<evidence type="ECO:0000256" key="7">
    <source>
        <dbReference type="ARBA" id="ARBA00048045"/>
    </source>
</evidence>
<dbReference type="NCBIfam" id="NF008113">
    <property type="entry name" value="PRK10860.1"/>
    <property type="match status" value="1"/>
</dbReference>
<sequence>MTDELFMHEALALAKKANENNEVPIGAVLVKENEIVGHGFNEPITLNDPTAHAEILALRNAAKRVGNYRLVDTTLYVTLEPCAMCVGAMIQARIKRLVFGAFDPRAGAVESVFQLLNEPRLNHRIVWTSGVIAEACAEPLKAFFRARR</sequence>
<feature type="binding site" evidence="8">
    <location>
        <position position="82"/>
    </location>
    <ligand>
        <name>Zn(2+)</name>
        <dbReference type="ChEBI" id="CHEBI:29105"/>
        <note>catalytic</note>
    </ligand>
</feature>
<dbReference type="CDD" id="cd01285">
    <property type="entry name" value="nucleoside_deaminase"/>
    <property type="match status" value="1"/>
</dbReference>
<evidence type="ECO:0000256" key="2">
    <source>
        <dbReference type="ARBA" id="ARBA00011738"/>
    </source>
</evidence>
<comment type="catalytic activity">
    <reaction evidence="7 8">
        <text>adenosine(34) in tRNA + H2O + H(+) = inosine(34) in tRNA + NH4(+)</text>
        <dbReference type="Rhea" id="RHEA:43168"/>
        <dbReference type="Rhea" id="RHEA-COMP:10373"/>
        <dbReference type="Rhea" id="RHEA-COMP:10374"/>
        <dbReference type="ChEBI" id="CHEBI:15377"/>
        <dbReference type="ChEBI" id="CHEBI:15378"/>
        <dbReference type="ChEBI" id="CHEBI:28938"/>
        <dbReference type="ChEBI" id="CHEBI:74411"/>
        <dbReference type="ChEBI" id="CHEBI:82852"/>
        <dbReference type="EC" id="3.5.4.33"/>
    </reaction>
</comment>
<comment type="subunit">
    <text evidence="2 8">Homodimer.</text>
</comment>
<dbReference type="HAMAP" id="MF_00972">
    <property type="entry name" value="tRNA_aden_deaminase"/>
    <property type="match status" value="1"/>
</dbReference>
<dbReference type="FunFam" id="3.40.140.10:FF:000005">
    <property type="entry name" value="tRNA-specific adenosine deaminase"/>
    <property type="match status" value="1"/>
</dbReference>
<organism evidence="10 11">
    <name type="scientific">Coxiella burnetii (strain Dugway 5J108-111)</name>
    <dbReference type="NCBI Taxonomy" id="434922"/>
    <lineage>
        <taxon>Bacteria</taxon>
        <taxon>Pseudomonadati</taxon>
        <taxon>Pseudomonadota</taxon>
        <taxon>Gammaproteobacteria</taxon>
        <taxon>Legionellales</taxon>
        <taxon>Coxiellaceae</taxon>
        <taxon>Coxiella</taxon>
    </lineage>
</organism>
<comment type="similarity">
    <text evidence="1">Belongs to the cytidine and deoxycytidylate deaminase family. ADAT2 subfamily.</text>
</comment>
<comment type="cofactor">
    <cofactor evidence="8">
        <name>Zn(2+)</name>
        <dbReference type="ChEBI" id="CHEBI:29105"/>
    </cofactor>
    <text evidence="8">Binds 1 zinc ion per subunit.</text>
</comment>
<keyword evidence="4 8" id="KW-0479">Metal-binding</keyword>
<dbReference type="PANTHER" id="PTHR11079:SF202">
    <property type="entry name" value="TRNA-SPECIFIC ADENOSINE DEAMINASE"/>
    <property type="match status" value="1"/>
</dbReference>
<evidence type="ECO:0000256" key="3">
    <source>
        <dbReference type="ARBA" id="ARBA00022694"/>
    </source>
</evidence>
<gene>
    <name evidence="8 10" type="primary">tadA</name>
    <name evidence="10" type="ordered locus">CBUD_0635</name>
</gene>
<dbReference type="EMBL" id="CP000733">
    <property type="protein sequence ID" value="ABS77668.1"/>
    <property type="molecule type" value="Genomic_DNA"/>
</dbReference>
<dbReference type="AlphaFoldDB" id="A9KC43"/>
<evidence type="ECO:0000256" key="5">
    <source>
        <dbReference type="ARBA" id="ARBA00022801"/>
    </source>
</evidence>
<dbReference type="PROSITE" id="PS00903">
    <property type="entry name" value="CYT_DCMP_DEAMINASES_1"/>
    <property type="match status" value="1"/>
</dbReference>
<dbReference type="Proteomes" id="UP000008555">
    <property type="component" value="Chromosome"/>
</dbReference>
<feature type="binding site" evidence="8">
    <location>
        <position position="85"/>
    </location>
    <ligand>
        <name>Zn(2+)</name>
        <dbReference type="ChEBI" id="CHEBI:29105"/>
        <note>catalytic</note>
    </ligand>
</feature>
<proteinExistence type="inferred from homology"/>
<dbReference type="KEGG" id="cbd:CBUD_0635"/>
<protein>
    <recommendedName>
        <fullName evidence="8">tRNA-specific adenosine deaminase</fullName>
        <ecNumber evidence="8">3.5.4.33</ecNumber>
    </recommendedName>
</protein>
<accession>A9KC43</accession>
<reference evidence="10 11" key="1">
    <citation type="journal article" date="2009" name="Infect. Immun.">
        <title>Comparative genomics reveal extensive transposon-mediated genomic plasticity and diversity among potential effector proteins within the genus Coxiella.</title>
        <authorList>
            <person name="Beare P.A."/>
            <person name="Unsworth N."/>
            <person name="Andoh M."/>
            <person name="Voth D.E."/>
            <person name="Omsland A."/>
            <person name="Gilk S.D."/>
            <person name="Williams K.P."/>
            <person name="Sobral B.W."/>
            <person name="Kupko J.J.III."/>
            <person name="Porcella S.F."/>
            <person name="Samuel J.E."/>
            <person name="Heinzen R.A."/>
        </authorList>
    </citation>
    <scope>NUCLEOTIDE SEQUENCE [LARGE SCALE GENOMIC DNA]</scope>
    <source>
        <strain evidence="10 11">Dugway 5J108-111</strain>
    </source>
</reference>
<dbReference type="GO" id="GO:0008270">
    <property type="term" value="F:zinc ion binding"/>
    <property type="evidence" value="ECO:0007669"/>
    <property type="project" value="UniProtKB-UniRule"/>
</dbReference>
<dbReference type="RefSeq" id="WP_005771930.1">
    <property type="nucleotide sequence ID" value="NC_009727.1"/>
</dbReference>
<feature type="binding site" evidence="8">
    <location>
        <position position="52"/>
    </location>
    <ligand>
        <name>Zn(2+)</name>
        <dbReference type="ChEBI" id="CHEBI:29105"/>
        <note>catalytic</note>
    </ligand>
</feature>
<evidence type="ECO:0000256" key="1">
    <source>
        <dbReference type="ARBA" id="ARBA00010669"/>
    </source>
</evidence>
<dbReference type="GO" id="GO:0002100">
    <property type="term" value="P:tRNA wobble adenosine to inosine editing"/>
    <property type="evidence" value="ECO:0007669"/>
    <property type="project" value="UniProtKB-UniRule"/>
</dbReference>
<evidence type="ECO:0000256" key="4">
    <source>
        <dbReference type="ARBA" id="ARBA00022723"/>
    </source>
</evidence>
<dbReference type="SUPFAM" id="SSF53927">
    <property type="entry name" value="Cytidine deaminase-like"/>
    <property type="match status" value="1"/>
</dbReference>
<feature type="active site" description="Proton donor" evidence="8">
    <location>
        <position position="54"/>
    </location>
</feature>
<keyword evidence="6 8" id="KW-0862">Zinc</keyword>
<keyword evidence="3 8" id="KW-0819">tRNA processing</keyword>
<dbReference type="InterPro" id="IPR016192">
    <property type="entry name" value="APOBEC/CMP_deaminase_Zn-bd"/>
</dbReference>
<dbReference type="GO" id="GO:0052717">
    <property type="term" value="F:tRNA-specific adenosine-34 deaminase activity"/>
    <property type="evidence" value="ECO:0007669"/>
    <property type="project" value="UniProtKB-UniRule"/>
</dbReference>
<dbReference type="InterPro" id="IPR002125">
    <property type="entry name" value="CMP_dCMP_dom"/>
</dbReference>
<name>A9KC43_COXBN</name>
<dbReference type="EC" id="3.5.4.33" evidence="8"/>
<dbReference type="Gene3D" id="3.40.140.10">
    <property type="entry name" value="Cytidine Deaminase, domain 2"/>
    <property type="match status" value="1"/>
</dbReference>
<dbReference type="InterPro" id="IPR016193">
    <property type="entry name" value="Cytidine_deaminase-like"/>
</dbReference>
<evidence type="ECO:0000313" key="10">
    <source>
        <dbReference type="EMBL" id="ABS77668.1"/>
    </source>
</evidence>
<keyword evidence="5 8" id="KW-0378">Hydrolase</keyword>
<comment type="function">
    <text evidence="8">Catalyzes the deamination of adenosine to inosine at the wobble position 34 of tRNA(Arg2).</text>
</comment>
<evidence type="ECO:0000259" key="9">
    <source>
        <dbReference type="PROSITE" id="PS51747"/>
    </source>
</evidence>
<feature type="domain" description="CMP/dCMP-type deaminase" evidence="9">
    <location>
        <begin position="1"/>
        <end position="110"/>
    </location>
</feature>